<accession>A0A4Y2HVB4</accession>
<name>A0A4Y2HVB4_ARAVE</name>
<reference evidence="2 3" key="1">
    <citation type="journal article" date="2019" name="Sci. Rep.">
        <title>Orb-weaving spider Araneus ventricosus genome elucidates the spidroin gene catalogue.</title>
        <authorList>
            <person name="Kono N."/>
            <person name="Nakamura H."/>
            <person name="Ohtoshi R."/>
            <person name="Moran D.A.P."/>
            <person name="Shinohara A."/>
            <person name="Yoshida Y."/>
            <person name="Fujiwara M."/>
            <person name="Mori M."/>
            <person name="Tomita M."/>
            <person name="Arakawa K."/>
        </authorList>
    </citation>
    <scope>NUCLEOTIDE SEQUENCE [LARGE SCALE GENOMIC DNA]</scope>
</reference>
<feature type="compositionally biased region" description="Basic and acidic residues" evidence="1">
    <location>
        <begin position="9"/>
        <end position="19"/>
    </location>
</feature>
<feature type="compositionally biased region" description="Low complexity" evidence="1">
    <location>
        <begin position="26"/>
        <end position="36"/>
    </location>
</feature>
<sequence length="97" mass="11000">MYSSVNDRANPDDEEKQHVNIEAANSSYSNHFSPSSKPFGGTPQNILSYPKAEKLTLTNSDHPTRKTMIFSDTPNENKIEQNHKEHKKKTETKKIGI</sequence>
<comment type="caution">
    <text evidence="2">The sequence shown here is derived from an EMBL/GenBank/DDBJ whole genome shotgun (WGS) entry which is preliminary data.</text>
</comment>
<dbReference type="EMBL" id="BGPR01002167">
    <property type="protein sequence ID" value="GBM68906.1"/>
    <property type="molecule type" value="Genomic_DNA"/>
</dbReference>
<keyword evidence="3" id="KW-1185">Reference proteome</keyword>
<evidence type="ECO:0000313" key="2">
    <source>
        <dbReference type="EMBL" id="GBM68906.1"/>
    </source>
</evidence>
<evidence type="ECO:0000313" key="3">
    <source>
        <dbReference type="Proteomes" id="UP000499080"/>
    </source>
</evidence>
<feature type="region of interest" description="Disordered" evidence="1">
    <location>
        <begin position="1"/>
        <end position="97"/>
    </location>
</feature>
<dbReference type="Proteomes" id="UP000499080">
    <property type="component" value="Unassembled WGS sequence"/>
</dbReference>
<gene>
    <name evidence="2" type="ORF">AVEN_117473_1</name>
</gene>
<organism evidence="2 3">
    <name type="scientific">Araneus ventricosus</name>
    <name type="common">Orbweaver spider</name>
    <name type="synonym">Epeira ventricosa</name>
    <dbReference type="NCBI Taxonomy" id="182803"/>
    <lineage>
        <taxon>Eukaryota</taxon>
        <taxon>Metazoa</taxon>
        <taxon>Ecdysozoa</taxon>
        <taxon>Arthropoda</taxon>
        <taxon>Chelicerata</taxon>
        <taxon>Arachnida</taxon>
        <taxon>Araneae</taxon>
        <taxon>Araneomorphae</taxon>
        <taxon>Entelegynae</taxon>
        <taxon>Araneoidea</taxon>
        <taxon>Araneidae</taxon>
        <taxon>Araneus</taxon>
    </lineage>
</organism>
<protein>
    <submittedName>
        <fullName evidence="2">Uncharacterized protein</fullName>
    </submittedName>
</protein>
<evidence type="ECO:0000256" key="1">
    <source>
        <dbReference type="SAM" id="MobiDB-lite"/>
    </source>
</evidence>
<proteinExistence type="predicted"/>
<dbReference type="AlphaFoldDB" id="A0A4Y2HVB4"/>